<comment type="caution">
    <text evidence="1">The sequence shown here is derived from an EMBL/GenBank/DDBJ whole genome shotgun (WGS) entry which is preliminary data.</text>
</comment>
<gene>
    <name evidence="1" type="ORF">SLS62_000522</name>
</gene>
<name>A0AAN9V329_9PEZI</name>
<evidence type="ECO:0008006" key="3">
    <source>
        <dbReference type="Google" id="ProtNLM"/>
    </source>
</evidence>
<proteinExistence type="predicted"/>
<organism evidence="1 2">
    <name type="scientific">Diatrype stigma</name>
    <dbReference type="NCBI Taxonomy" id="117547"/>
    <lineage>
        <taxon>Eukaryota</taxon>
        <taxon>Fungi</taxon>
        <taxon>Dikarya</taxon>
        <taxon>Ascomycota</taxon>
        <taxon>Pezizomycotina</taxon>
        <taxon>Sordariomycetes</taxon>
        <taxon>Xylariomycetidae</taxon>
        <taxon>Xylariales</taxon>
        <taxon>Diatrypaceae</taxon>
        <taxon>Diatrype</taxon>
    </lineage>
</organism>
<dbReference type="SUPFAM" id="SSF52317">
    <property type="entry name" value="Class I glutamine amidotransferase-like"/>
    <property type="match status" value="1"/>
</dbReference>
<keyword evidence="2" id="KW-1185">Reference proteome</keyword>
<sequence length="268" mass="29592">MDDPPIVSPPSSSITTAKVVFLMADYGHDPTETAVPYTMFKGTNYEIKFATETGKAPRCDKKMLEGFTQKLLGAKKDVVALYKKMAASDEMRHPLAWSDPAFSLDPFDVVVLPGGHDKAMRQIIESAALHRHLLAYFPQTRKPAGRKVVAAICHGVLVLANARDGEGRSVIRDCLTTTLPAKMEQAAYWGTRAFLGDYYKTYGAGSEDVEHSVTKALGHPAQFKSSLNPGPFVVEDEKYNYISARYPGDAQLFAEEIVKLLESFNRIQ</sequence>
<dbReference type="Pfam" id="PF17124">
    <property type="entry name" value="ThiJ_like"/>
    <property type="match status" value="1"/>
</dbReference>
<dbReference type="InterPro" id="IPR029062">
    <property type="entry name" value="Class_I_gatase-like"/>
</dbReference>
<evidence type="ECO:0000313" key="1">
    <source>
        <dbReference type="EMBL" id="KAK7757507.1"/>
    </source>
</evidence>
<dbReference type="PANTHER" id="PTHR43068">
    <property type="entry name" value="SLR1854 PROTEIN"/>
    <property type="match status" value="1"/>
</dbReference>
<dbReference type="AlphaFoldDB" id="A0AAN9V329"/>
<reference evidence="1 2" key="1">
    <citation type="submission" date="2024-02" db="EMBL/GenBank/DDBJ databases">
        <title>De novo assembly and annotation of 12 fungi associated with fruit tree decline syndrome in Ontario, Canada.</title>
        <authorList>
            <person name="Sulman M."/>
            <person name="Ellouze W."/>
            <person name="Ilyukhin E."/>
        </authorList>
    </citation>
    <scope>NUCLEOTIDE SEQUENCE [LARGE SCALE GENOMIC DNA]</scope>
    <source>
        <strain evidence="1 2">M11/M66-122</strain>
    </source>
</reference>
<dbReference type="Proteomes" id="UP001320420">
    <property type="component" value="Unassembled WGS sequence"/>
</dbReference>
<dbReference type="PANTHER" id="PTHR43068:SF1">
    <property type="entry name" value="SLR1854 PROTEIN"/>
    <property type="match status" value="1"/>
</dbReference>
<dbReference type="EMBL" id="JAKJXP020000002">
    <property type="protein sequence ID" value="KAK7757507.1"/>
    <property type="molecule type" value="Genomic_DNA"/>
</dbReference>
<dbReference type="InterPro" id="IPR032633">
    <property type="entry name" value="ThiJ-like"/>
</dbReference>
<accession>A0AAN9V329</accession>
<dbReference type="Gene3D" id="3.40.50.880">
    <property type="match status" value="1"/>
</dbReference>
<protein>
    <recommendedName>
        <fullName evidence="3">Class I glutamine amidotransferase-like protein</fullName>
    </recommendedName>
</protein>
<evidence type="ECO:0000313" key="2">
    <source>
        <dbReference type="Proteomes" id="UP001320420"/>
    </source>
</evidence>